<dbReference type="Pfam" id="PF14023">
    <property type="entry name" value="Bestrophin-like"/>
    <property type="match status" value="1"/>
</dbReference>
<name>A0ABU4TKD3_9PSEU</name>
<evidence type="ECO:0000256" key="1">
    <source>
        <dbReference type="SAM" id="Phobius"/>
    </source>
</evidence>
<organism evidence="2 3">
    <name type="scientific">Lentzea kristufekii</name>
    <dbReference type="NCBI Taxonomy" id="3095430"/>
    <lineage>
        <taxon>Bacteria</taxon>
        <taxon>Bacillati</taxon>
        <taxon>Actinomycetota</taxon>
        <taxon>Actinomycetes</taxon>
        <taxon>Pseudonocardiales</taxon>
        <taxon>Pseudonocardiaceae</taxon>
        <taxon>Lentzea</taxon>
    </lineage>
</organism>
<reference evidence="2 3" key="2">
    <citation type="submission" date="2023-11" db="EMBL/GenBank/DDBJ databases">
        <authorList>
            <person name="Lara A.C."/>
            <person name="Chronakova A."/>
        </authorList>
    </citation>
    <scope>NUCLEOTIDE SEQUENCE [LARGE SCALE GENOMIC DNA]</scope>
    <source>
        <strain evidence="2 3">BCCO 10_0798</strain>
    </source>
</reference>
<reference evidence="2 3" key="1">
    <citation type="submission" date="2023-11" db="EMBL/GenBank/DDBJ databases">
        <title>Lentzea sokolovensis, sp. nov., Lentzea kristufkii, sp. nov., and Lentzea miocenensis, sp. nov., rare actinobacteria from Sokolov Coal Basin, Miocene lacustrine sediment, Czech Republic.</title>
        <authorList>
            <person name="Lara A."/>
            <person name="Kotroba L."/>
            <person name="Nouioui I."/>
            <person name="Neumann-Schaal M."/>
            <person name="Mast Y."/>
            <person name="Chronakova A."/>
        </authorList>
    </citation>
    <scope>NUCLEOTIDE SEQUENCE [LARGE SCALE GENOMIC DNA]</scope>
    <source>
        <strain evidence="2 3">BCCO 10_0798</strain>
    </source>
</reference>
<dbReference type="InterPro" id="IPR025333">
    <property type="entry name" value="DUF4239"/>
</dbReference>
<dbReference type="Proteomes" id="UP001271792">
    <property type="component" value="Unassembled WGS sequence"/>
</dbReference>
<dbReference type="RefSeq" id="WP_319982655.1">
    <property type="nucleotide sequence ID" value="NZ_JAXAVV010000002.1"/>
</dbReference>
<keyword evidence="1" id="KW-1133">Transmembrane helix</keyword>
<sequence>MVLAFYVVIVWEEAGTAEDHASSEAAALADTYWNLGVVPEPQRERLRGLVRDYTTEVIEREWPLLAEGEGDARAEELLFSLRSGITQLPVTPDLVKTARDRSIERLREITDLRRQRVDQAGGLSPTGELTFYGTLGGALAVLAFPLLIGFSASIRHVVLISLMAGVLGFTCYVVSDITQPFRGWIKVEPIAFRTVSTEFQRIP</sequence>
<accession>A0ABU4TKD3</accession>
<keyword evidence="1" id="KW-0472">Membrane</keyword>
<gene>
    <name evidence="2" type="ORF">SK571_04030</name>
</gene>
<comment type="caution">
    <text evidence="2">The sequence shown here is derived from an EMBL/GenBank/DDBJ whole genome shotgun (WGS) entry which is preliminary data.</text>
</comment>
<evidence type="ECO:0008006" key="4">
    <source>
        <dbReference type="Google" id="ProtNLM"/>
    </source>
</evidence>
<protein>
    <recommendedName>
        <fullName evidence="4">DUF4239 domain-containing protein</fullName>
    </recommendedName>
</protein>
<proteinExistence type="predicted"/>
<feature type="transmembrane region" description="Helical" evidence="1">
    <location>
        <begin position="154"/>
        <end position="174"/>
    </location>
</feature>
<dbReference type="EMBL" id="JAXAVV010000002">
    <property type="protein sequence ID" value="MDX8048538.1"/>
    <property type="molecule type" value="Genomic_DNA"/>
</dbReference>
<keyword evidence="1" id="KW-0812">Transmembrane</keyword>
<evidence type="ECO:0000313" key="3">
    <source>
        <dbReference type="Proteomes" id="UP001271792"/>
    </source>
</evidence>
<keyword evidence="3" id="KW-1185">Reference proteome</keyword>
<feature type="transmembrane region" description="Helical" evidence="1">
    <location>
        <begin position="129"/>
        <end position="148"/>
    </location>
</feature>
<evidence type="ECO:0000313" key="2">
    <source>
        <dbReference type="EMBL" id="MDX8048538.1"/>
    </source>
</evidence>